<evidence type="ECO:0000313" key="1">
    <source>
        <dbReference type="EMBL" id="SDI90807.1"/>
    </source>
</evidence>
<evidence type="ECO:0000313" key="2">
    <source>
        <dbReference type="Proteomes" id="UP000181870"/>
    </source>
</evidence>
<name>A0A1G8PEG4_BACOV</name>
<protein>
    <submittedName>
        <fullName evidence="1">Tetratricopeptide repeat-containing protein</fullName>
    </submittedName>
</protein>
<dbReference type="InterPro" id="IPR011990">
    <property type="entry name" value="TPR-like_helical_dom_sf"/>
</dbReference>
<dbReference type="SUPFAM" id="SSF48452">
    <property type="entry name" value="TPR-like"/>
    <property type="match status" value="1"/>
</dbReference>
<sequence length="260" mass="30554">MNQKTAMKLFGLLGLLMLLSCGYADRHRNSSSCEQALVDSLEVRVQDSLFSNVHYSRSQLLEALTQTQDSLVYYRLLALYGKTFFVSSDFDSILYYNRRVKEFSRNASQSSESLQSPRWNDVLSDVYNIEGNVWMQLNRPDSAIIDYKKAYGYRLKGKKLHLLPDICINIADAYLHRSDLAHTASYYRRALFLCDSLNLSEHTKFPVYYGLGQTYMELRDFDLSNHYYELAGQFFDEMNVSEQWTYLNNRGNHYYYRKNY</sequence>
<reference evidence="2" key="1">
    <citation type="submission" date="2016-10" db="EMBL/GenBank/DDBJ databases">
        <authorList>
            <person name="Varghese N."/>
            <person name="Submissions S."/>
        </authorList>
    </citation>
    <scope>NUCLEOTIDE SEQUENCE [LARGE SCALE GENOMIC DNA]</scope>
    <source>
        <strain evidence="2">NLAE-zl-C57</strain>
    </source>
</reference>
<gene>
    <name evidence="1" type="ORF">SAMN05192582_108914</name>
</gene>
<accession>A0A1G8PEG4</accession>
<dbReference type="Gene3D" id="1.25.40.10">
    <property type="entry name" value="Tetratricopeptide repeat domain"/>
    <property type="match status" value="1"/>
</dbReference>
<dbReference type="SMART" id="SM00028">
    <property type="entry name" value="TPR"/>
    <property type="match status" value="3"/>
</dbReference>
<dbReference type="AlphaFoldDB" id="A0A1G8PEG4"/>
<dbReference type="EMBL" id="FNDO01000089">
    <property type="protein sequence ID" value="SDI90807.1"/>
    <property type="molecule type" value="Genomic_DNA"/>
</dbReference>
<proteinExistence type="predicted"/>
<dbReference type="Proteomes" id="UP000181870">
    <property type="component" value="Unassembled WGS sequence"/>
</dbReference>
<organism evidence="1 2">
    <name type="scientific">Bacteroides ovatus</name>
    <dbReference type="NCBI Taxonomy" id="28116"/>
    <lineage>
        <taxon>Bacteria</taxon>
        <taxon>Pseudomonadati</taxon>
        <taxon>Bacteroidota</taxon>
        <taxon>Bacteroidia</taxon>
        <taxon>Bacteroidales</taxon>
        <taxon>Bacteroidaceae</taxon>
        <taxon>Bacteroides</taxon>
    </lineage>
</organism>
<dbReference type="InterPro" id="IPR019734">
    <property type="entry name" value="TPR_rpt"/>
</dbReference>
<dbReference type="PROSITE" id="PS51257">
    <property type="entry name" value="PROKAR_LIPOPROTEIN"/>
    <property type="match status" value="1"/>
</dbReference>
<dbReference type="Pfam" id="PF13181">
    <property type="entry name" value="TPR_8"/>
    <property type="match status" value="1"/>
</dbReference>